<feature type="domain" description="GGDEF" evidence="2">
    <location>
        <begin position="207"/>
        <end position="339"/>
    </location>
</feature>
<dbReference type="SUPFAM" id="SSF55785">
    <property type="entry name" value="PYP-like sensor domain (PAS domain)"/>
    <property type="match status" value="1"/>
</dbReference>
<dbReference type="InterPro" id="IPR000160">
    <property type="entry name" value="GGDEF_dom"/>
</dbReference>
<accession>A0A5A9GQK1</accession>
<name>A0A5A9GQK1_AZOLI</name>
<dbReference type="Gene3D" id="3.30.70.270">
    <property type="match status" value="1"/>
</dbReference>
<protein>
    <submittedName>
        <fullName evidence="3">EAL domain-containing protein</fullName>
    </submittedName>
</protein>
<organism evidence="3 4">
    <name type="scientific">Azospirillum lipoferum</name>
    <dbReference type="NCBI Taxonomy" id="193"/>
    <lineage>
        <taxon>Bacteria</taxon>
        <taxon>Pseudomonadati</taxon>
        <taxon>Pseudomonadota</taxon>
        <taxon>Alphaproteobacteria</taxon>
        <taxon>Rhodospirillales</taxon>
        <taxon>Azospirillaceae</taxon>
        <taxon>Azospirillum</taxon>
    </lineage>
</organism>
<dbReference type="InterPro" id="IPR013656">
    <property type="entry name" value="PAS_4"/>
</dbReference>
<evidence type="ECO:0000313" key="3">
    <source>
        <dbReference type="EMBL" id="KAA0596045.1"/>
    </source>
</evidence>
<comment type="caution">
    <text evidence="3">The sequence shown here is derived from an EMBL/GenBank/DDBJ whole genome shotgun (WGS) entry which is preliminary data.</text>
</comment>
<dbReference type="EMBL" id="VTTN01000004">
    <property type="protein sequence ID" value="KAA0596045.1"/>
    <property type="molecule type" value="Genomic_DNA"/>
</dbReference>
<evidence type="ECO:0000259" key="1">
    <source>
        <dbReference type="PROSITE" id="PS50883"/>
    </source>
</evidence>
<dbReference type="SMART" id="SM00052">
    <property type="entry name" value="EAL"/>
    <property type="match status" value="1"/>
</dbReference>
<dbReference type="PANTHER" id="PTHR44757">
    <property type="entry name" value="DIGUANYLATE CYCLASE DGCP"/>
    <property type="match status" value="1"/>
</dbReference>
<reference evidence="3 4" key="1">
    <citation type="submission" date="2019-08" db="EMBL/GenBank/DDBJ databases">
        <authorList>
            <person name="Grouzdev D."/>
            <person name="Tikhonova E."/>
            <person name="Kravchenko I."/>
        </authorList>
    </citation>
    <scope>NUCLEOTIDE SEQUENCE [LARGE SCALE GENOMIC DNA]</scope>
    <source>
        <strain evidence="3 4">59b</strain>
    </source>
</reference>
<proteinExistence type="predicted"/>
<dbReference type="InterPro" id="IPR001633">
    <property type="entry name" value="EAL_dom"/>
</dbReference>
<dbReference type="Pfam" id="PF00990">
    <property type="entry name" value="GGDEF"/>
    <property type="match status" value="1"/>
</dbReference>
<dbReference type="InterPro" id="IPR043128">
    <property type="entry name" value="Rev_trsase/Diguanyl_cyclase"/>
</dbReference>
<dbReference type="InterPro" id="IPR052155">
    <property type="entry name" value="Biofilm_reg_signaling"/>
</dbReference>
<dbReference type="InterPro" id="IPR035919">
    <property type="entry name" value="EAL_sf"/>
</dbReference>
<dbReference type="InterPro" id="IPR029787">
    <property type="entry name" value="Nucleotide_cyclase"/>
</dbReference>
<evidence type="ECO:0000259" key="2">
    <source>
        <dbReference type="PROSITE" id="PS50887"/>
    </source>
</evidence>
<dbReference type="NCBIfam" id="TIGR00254">
    <property type="entry name" value="GGDEF"/>
    <property type="match status" value="1"/>
</dbReference>
<dbReference type="CDD" id="cd01948">
    <property type="entry name" value="EAL"/>
    <property type="match status" value="1"/>
</dbReference>
<dbReference type="Pfam" id="PF08448">
    <property type="entry name" value="PAS_4"/>
    <property type="match status" value="1"/>
</dbReference>
<dbReference type="Gene3D" id="3.30.450.20">
    <property type="entry name" value="PAS domain"/>
    <property type="match status" value="1"/>
</dbReference>
<sequence>MDNNSPSCDMEMVTPMPHSSLRRAPPPIVQSEDAGVAPILRLVLDNMAEGVCVAGCDGRILTANPAAEAIFGPLSGVAFDAHFGNRLRLEDGVSPCPEALWPMGRAIRGETMDRESLYLAAVPSGGPQTDGVAAGTGVWLRVNARPLVQNGRTIGGVLVFRDITQVKAVEDRIAWLAHFDPLTGLPNRVELHRRLEKAIAAARQDGTQLSVMLLDFDGLKEINDQFGHAVGDELLVVVARRLRDVLGPGPTIARLGGDEFTIVVEEGDDRTVAAASHALLRAMAEPFPLAGGRHRLTVSIGLVRYPVQAKGVDDLLRMADLAMYRAKERGGSTVCQYDSAMMEAAAERTRLRGLLAGALDRGEFHLVYQPLVEAAGGRPVGVEALLRWQPSGDAAPVPPSVFIPLCEASGLILPIGRWVLETACRQIRAWADGGGPPLEIAVNVSPRQLRDPALLEDVRTVLAVTGIDPALLVLEVTEGLLIEDMDYSRHVLTGLKRLGVRLALDDFGTGYSSLSYLNSLPFDVLKMDGSFTRNLGAAELDNAGGQAVARAIIGLARSLSMTLVAEGVETPAQHAWLAANGCRLIQGYLVGRPEPAPAAAGLIGQLVAEHERRQNERFDFVI</sequence>
<gene>
    <name evidence="3" type="ORF">FZ942_12685</name>
</gene>
<dbReference type="CDD" id="cd01949">
    <property type="entry name" value="GGDEF"/>
    <property type="match status" value="1"/>
</dbReference>
<dbReference type="Proteomes" id="UP000324927">
    <property type="component" value="Unassembled WGS sequence"/>
</dbReference>
<dbReference type="SMART" id="SM00267">
    <property type="entry name" value="GGDEF"/>
    <property type="match status" value="1"/>
</dbReference>
<dbReference type="InterPro" id="IPR000014">
    <property type="entry name" value="PAS"/>
</dbReference>
<feature type="domain" description="EAL" evidence="1">
    <location>
        <begin position="348"/>
        <end position="607"/>
    </location>
</feature>
<dbReference type="SMART" id="SM00091">
    <property type="entry name" value="PAS"/>
    <property type="match status" value="1"/>
</dbReference>
<keyword evidence="4" id="KW-1185">Reference proteome</keyword>
<dbReference type="AlphaFoldDB" id="A0A5A9GQK1"/>
<dbReference type="Pfam" id="PF00563">
    <property type="entry name" value="EAL"/>
    <property type="match status" value="1"/>
</dbReference>
<dbReference type="PANTHER" id="PTHR44757:SF2">
    <property type="entry name" value="BIOFILM ARCHITECTURE MAINTENANCE PROTEIN MBAA"/>
    <property type="match status" value="1"/>
</dbReference>
<dbReference type="OrthoDB" id="7251575at2"/>
<evidence type="ECO:0000313" key="4">
    <source>
        <dbReference type="Proteomes" id="UP000324927"/>
    </source>
</evidence>
<dbReference type="PROSITE" id="PS50887">
    <property type="entry name" value="GGDEF"/>
    <property type="match status" value="1"/>
</dbReference>
<dbReference type="SUPFAM" id="SSF55073">
    <property type="entry name" value="Nucleotide cyclase"/>
    <property type="match status" value="1"/>
</dbReference>
<dbReference type="PROSITE" id="PS50883">
    <property type="entry name" value="EAL"/>
    <property type="match status" value="1"/>
</dbReference>
<dbReference type="Gene3D" id="3.20.20.450">
    <property type="entry name" value="EAL domain"/>
    <property type="match status" value="1"/>
</dbReference>
<dbReference type="SUPFAM" id="SSF141868">
    <property type="entry name" value="EAL domain-like"/>
    <property type="match status" value="1"/>
</dbReference>
<dbReference type="InterPro" id="IPR035965">
    <property type="entry name" value="PAS-like_dom_sf"/>
</dbReference>